<organism evidence="1">
    <name type="scientific">viral metagenome</name>
    <dbReference type="NCBI Taxonomy" id="1070528"/>
    <lineage>
        <taxon>unclassified sequences</taxon>
        <taxon>metagenomes</taxon>
        <taxon>organismal metagenomes</taxon>
    </lineage>
</organism>
<name>A0A6C0K4S6_9ZZZZ</name>
<proteinExistence type="predicted"/>
<sequence>MEPFTKRDLLNLRTSARRKRDEQEVQNYIRDIRNTVLKKAKEGNETFCTFWLINSAQAVDWIQNTLEYYYPWHSKFIRKTGNRILDSCMKRPIPIELLDRILDGLRPLFPDCDIEFLKDPVDQLLISWR</sequence>
<reference evidence="1" key="1">
    <citation type="journal article" date="2020" name="Nature">
        <title>Giant virus diversity and host interactions through global metagenomics.</title>
        <authorList>
            <person name="Schulz F."/>
            <person name="Roux S."/>
            <person name="Paez-Espino D."/>
            <person name="Jungbluth S."/>
            <person name="Walsh D.A."/>
            <person name="Denef V.J."/>
            <person name="McMahon K.D."/>
            <person name="Konstantinidis K.T."/>
            <person name="Eloe-Fadrosh E.A."/>
            <person name="Kyrpides N.C."/>
            <person name="Woyke T."/>
        </authorList>
    </citation>
    <scope>NUCLEOTIDE SEQUENCE</scope>
    <source>
        <strain evidence="1">GVMAG-S-1101165-84</strain>
    </source>
</reference>
<evidence type="ECO:0000313" key="1">
    <source>
        <dbReference type="EMBL" id="QHU11238.1"/>
    </source>
</evidence>
<accession>A0A6C0K4S6</accession>
<dbReference type="AlphaFoldDB" id="A0A6C0K4S6"/>
<protein>
    <submittedName>
        <fullName evidence="1">Uncharacterized protein</fullName>
    </submittedName>
</protein>
<dbReference type="EMBL" id="MN740780">
    <property type="protein sequence ID" value="QHU11238.1"/>
    <property type="molecule type" value="Genomic_DNA"/>
</dbReference>